<dbReference type="Proteomes" id="UP000054538">
    <property type="component" value="Unassembled WGS sequence"/>
</dbReference>
<dbReference type="EMBL" id="KN826450">
    <property type="protein sequence ID" value="KIK78856.1"/>
    <property type="molecule type" value="Genomic_DNA"/>
</dbReference>
<accession>A0A0D0D5E8</accession>
<sequence>PAGLAACQDLGGGEILKVFVVRDDVVAPGVECFMDGEEFFVMGVIVEFQSGEGPGVECNQAEFVIRAVDGKDAHDGIVGGASLNDDRGVRHPMSQNRSGGEGIFQTPESRAAFVREVPRSIFPSEASEQNNNVGIIENEVAVEVGETEEGLDVSDFPRFWPISDSFDFVGGHHQAARGEEVSEIFNGGGVEFTFLRFGI</sequence>
<dbReference type="HOGENOM" id="CLU_090544_0_0_1"/>
<protein>
    <submittedName>
        <fullName evidence="2">Uncharacterized protein</fullName>
    </submittedName>
</protein>
<feature type="region of interest" description="Disordered" evidence="1">
    <location>
        <begin position="80"/>
        <end position="102"/>
    </location>
</feature>
<dbReference type="AlphaFoldDB" id="A0A0D0D5E8"/>
<reference evidence="3" key="2">
    <citation type="submission" date="2015-01" db="EMBL/GenBank/DDBJ databases">
        <title>Evolutionary Origins and Diversification of the Mycorrhizal Mutualists.</title>
        <authorList>
            <consortium name="DOE Joint Genome Institute"/>
            <consortium name="Mycorrhizal Genomics Consortium"/>
            <person name="Kohler A."/>
            <person name="Kuo A."/>
            <person name="Nagy L.G."/>
            <person name="Floudas D."/>
            <person name="Copeland A."/>
            <person name="Barry K.W."/>
            <person name="Cichocki N."/>
            <person name="Veneault-Fourrey C."/>
            <person name="LaButti K."/>
            <person name="Lindquist E.A."/>
            <person name="Lipzen A."/>
            <person name="Lundell T."/>
            <person name="Morin E."/>
            <person name="Murat C."/>
            <person name="Riley R."/>
            <person name="Ohm R."/>
            <person name="Sun H."/>
            <person name="Tunlid A."/>
            <person name="Henrissat B."/>
            <person name="Grigoriev I.V."/>
            <person name="Hibbett D.S."/>
            <person name="Martin F."/>
        </authorList>
    </citation>
    <scope>NUCLEOTIDE SEQUENCE [LARGE SCALE GENOMIC DNA]</scope>
    <source>
        <strain evidence="3">Ve08.2h10</strain>
    </source>
</reference>
<evidence type="ECO:0000256" key="1">
    <source>
        <dbReference type="SAM" id="MobiDB-lite"/>
    </source>
</evidence>
<evidence type="ECO:0000313" key="2">
    <source>
        <dbReference type="EMBL" id="KIK78856.1"/>
    </source>
</evidence>
<name>A0A0D0D5E8_9AGAM</name>
<dbReference type="InParanoid" id="A0A0D0D5E8"/>
<evidence type="ECO:0000313" key="3">
    <source>
        <dbReference type="Proteomes" id="UP000054538"/>
    </source>
</evidence>
<feature type="non-terminal residue" evidence="2">
    <location>
        <position position="199"/>
    </location>
</feature>
<keyword evidence="3" id="KW-1185">Reference proteome</keyword>
<proteinExistence type="predicted"/>
<gene>
    <name evidence="2" type="ORF">PAXRUDRAFT_162881</name>
</gene>
<reference evidence="2 3" key="1">
    <citation type="submission" date="2014-04" db="EMBL/GenBank/DDBJ databases">
        <authorList>
            <consortium name="DOE Joint Genome Institute"/>
            <person name="Kuo A."/>
            <person name="Kohler A."/>
            <person name="Jargeat P."/>
            <person name="Nagy L.G."/>
            <person name="Floudas D."/>
            <person name="Copeland A."/>
            <person name="Barry K.W."/>
            <person name="Cichocki N."/>
            <person name="Veneault-Fourrey C."/>
            <person name="LaButti K."/>
            <person name="Lindquist E.A."/>
            <person name="Lipzen A."/>
            <person name="Lundell T."/>
            <person name="Morin E."/>
            <person name="Murat C."/>
            <person name="Sun H."/>
            <person name="Tunlid A."/>
            <person name="Henrissat B."/>
            <person name="Grigoriev I.V."/>
            <person name="Hibbett D.S."/>
            <person name="Martin F."/>
            <person name="Nordberg H.P."/>
            <person name="Cantor M.N."/>
            <person name="Hua S.X."/>
        </authorList>
    </citation>
    <scope>NUCLEOTIDE SEQUENCE [LARGE SCALE GENOMIC DNA]</scope>
    <source>
        <strain evidence="2 3">Ve08.2h10</strain>
    </source>
</reference>
<dbReference type="OrthoDB" id="3046524at2759"/>
<organism evidence="2 3">
    <name type="scientific">Paxillus rubicundulus Ve08.2h10</name>
    <dbReference type="NCBI Taxonomy" id="930991"/>
    <lineage>
        <taxon>Eukaryota</taxon>
        <taxon>Fungi</taxon>
        <taxon>Dikarya</taxon>
        <taxon>Basidiomycota</taxon>
        <taxon>Agaricomycotina</taxon>
        <taxon>Agaricomycetes</taxon>
        <taxon>Agaricomycetidae</taxon>
        <taxon>Boletales</taxon>
        <taxon>Paxilineae</taxon>
        <taxon>Paxillaceae</taxon>
        <taxon>Paxillus</taxon>
    </lineage>
</organism>